<dbReference type="RefSeq" id="WP_379873406.1">
    <property type="nucleotide sequence ID" value="NZ_JBHTBH010000014.1"/>
</dbReference>
<protein>
    <submittedName>
        <fullName evidence="2">Uncharacterized protein</fullName>
    </submittedName>
</protein>
<evidence type="ECO:0000313" key="2">
    <source>
        <dbReference type="EMBL" id="MFC7330758.1"/>
    </source>
</evidence>
<name>A0ABW2KN01_9ACTN</name>
<dbReference type="EMBL" id="JBHTBH010000014">
    <property type="protein sequence ID" value="MFC7330758.1"/>
    <property type="molecule type" value="Genomic_DNA"/>
</dbReference>
<comment type="caution">
    <text evidence="2">The sequence shown here is derived from an EMBL/GenBank/DDBJ whole genome shotgun (WGS) entry which is preliminary data.</text>
</comment>
<evidence type="ECO:0000313" key="3">
    <source>
        <dbReference type="Proteomes" id="UP001596540"/>
    </source>
</evidence>
<proteinExistence type="predicted"/>
<evidence type="ECO:0000256" key="1">
    <source>
        <dbReference type="SAM" id="SignalP"/>
    </source>
</evidence>
<accession>A0ABW2KN01</accession>
<feature type="chain" id="PRO_5045299677" evidence="1">
    <location>
        <begin position="28"/>
        <end position="123"/>
    </location>
</feature>
<dbReference type="Proteomes" id="UP001596540">
    <property type="component" value="Unassembled WGS sequence"/>
</dbReference>
<keyword evidence="1" id="KW-0732">Signal</keyword>
<gene>
    <name evidence="2" type="ORF">ACFQRF_23785</name>
</gene>
<feature type="signal peptide" evidence="1">
    <location>
        <begin position="1"/>
        <end position="27"/>
    </location>
</feature>
<keyword evidence="3" id="KW-1185">Reference proteome</keyword>
<sequence>MPALRRGRAIASSLVIGLLLTLGVSVAAASPAAAAGTFRLCNVGSGYTASAYFPGRGGFSTFAVGSGQCTSVSTDGGESFYVEITNAGGRHKATGLYSIPSGRSMQFSTGGTFAAPQYTPQVY</sequence>
<organism evidence="2 3">
    <name type="scientific">Marinactinospora rubrisoli</name>
    <dbReference type="NCBI Taxonomy" id="2715399"/>
    <lineage>
        <taxon>Bacteria</taxon>
        <taxon>Bacillati</taxon>
        <taxon>Actinomycetota</taxon>
        <taxon>Actinomycetes</taxon>
        <taxon>Streptosporangiales</taxon>
        <taxon>Nocardiopsidaceae</taxon>
        <taxon>Marinactinospora</taxon>
    </lineage>
</organism>
<reference evidence="3" key="1">
    <citation type="journal article" date="2019" name="Int. J. Syst. Evol. Microbiol.">
        <title>The Global Catalogue of Microorganisms (GCM) 10K type strain sequencing project: providing services to taxonomists for standard genome sequencing and annotation.</title>
        <authorList>
            <consortium name="The Broad Institute Genomics Platform"/>
            <consortium name="The Broad Institute Genome Sequencing Center for Infectious Disease"/>
            <person name="Wu L."/>
            <person name="Ma J."/>
        </authorList>
    </citation>
    <scope>NUCLEOTIDE SEQUENCE [LARGE SCALE GENOMIC DNA]</scope>
    <source>
        <strain evidence="3">CGMCC 4.7382</strain>
    </source>
</reference>